<dbReference type="InterPro" id="IPR011990">
    <property type="entry name" value="TPR-like_helical_dom_sf"/>
</dbReference>
<feature type="chain" id="PRO_5047485513" description="SusD/RagB family nutrient-binding outer membrane lipoprotein" evidence="1">
    <location>
        <begin position="25"/>
        <end position="501"/>
    </location>
</feature>
<accession>A0ABR9TD15</accession>
<dbReference type="Pfam" id="PF12771">
    <property type="entry name" value="SusD-like_2"/>
    <property type="match status" value="1"/>
</dbReference>
<dbReference type="InterPro" id="IPR041662">
    <property type="entry name" value="SusD-like_2"/>
</dbReference>
<keyword evidence="3" id="KW-1185">Reference proteome</keyword>
<evidence type="ECO:0008006" key="4">
    <source>
        <dbReference type="Google" id="ProtNLM"/>
    </source>
</evidence>
<protein>
    <recommendedName>
        <fullName evidence="4">SusD/RagB family nutrient-binding outer membrane lipoprotein</fullName>
    </recommendedName>
</protein>
<comment type="caution">
    <text evidence="2">The sequence shown here is derived from an EMBL/GenBank/DDBJ whole genome shotgun (WGS) entry which is preliminary data.</text>
</comment>
<evidence type="ECO:0000256" key="1">
    <source>
        <dbReference type="SAM" id="SignalP"/>
    </source>
</evidence>
<sequence length="501" mass="56795">MKMYKYITKSALAMILLATSCTKGFDEINTNPLLLQQSFVKTEDIFTYVAKRFSFEIHSHQYRISSYSGYYTNPAGGNLFSNNNWANPHNNFYRQYYINASELVRMTRDNPAKNDQNAIARILKAMIFQHLTDLYGDLPYFQAALGVNTTILQPFYDKQEDIYYDLLKEVKEATAALGTVPDQQSLGNNDLYFQGNIDKWKKLGNSLRLRMAMRIRYASPQVAAEHINEATYEPLILTNSDNMFVKTLNDGVEENQNSLYTKSVTLPGNMRVSFTTTDLLGKLNDPRLPIFAKPAELTGDYLGLPLQLLDESGSYSGGNISLMSDMFLQPVFDIVMLNAAEVSFLRAEAANAGVTNENAQTYFANGIRLSMAQYGVPVSDINDYLASPAGTLTGTEEEKLEQIINQKWIGNYYNHYESYAEFRRTGYPRIWTGESLGVTNGEIPRRLTYPDEEYQRNEANVIEASNRMQGGNLLTSRIWWDKKAGLPFHHPRQGMLPTEGI</sequence>
<evidence type="ECO:0000313" key="2">
    <source>
        <dbReference type="EMBL" id="MBE8723256.1"/>
    </source>
</evidence>
<name>A0ABR9TD15_9SPHI</name>
<gene>
    <name evidence="2" type="ORF">C4F40_21265</name>
</gene>
<keyword evidence="1" id="KW-0732">Signal</keyword>
<dbReference type="Gene3D" id="1.25.40.390">
    <property type="match status" value="1"/>
</dbReference>
<dbReference type="SUPFAM" id="SSF48452">
    <property type="entry name" value="TPR-like"/>
    <property type="match status" value="1"/>
</dbReference>
<proteinExistence type="predicted"/>
<dbReference type="Proteomes" id="UP000618319">
    <property type="component" value="Unassembled WGS sequence"/>
</dbReference>
<reference evidence="2 3" key="1">
    <citation type="submission" date="2018-02" db="EMBL/GenBank/DDBJ databases">
        <title>Sphingobacterium KA21.</title>
        <authorList>
            <person name="Vasarhelyi B.M."/>
            <person name="Deshmukh S."/>
            <person name="Balint B."/>
            <person name="Kukolya J."/>
        </authorList>
    </citation>
    <scope>NUCLEOTIDE SEQUENCE [LARGE SCALE GENOMIC DNA]</scope>
    <source>
        <strain evidence="2 3">Ka21</strain>
    </source>
</reference>
<organism evidence="2 3">
    <name type="scientific">Sphingobacterium pedocola</name>
    <dbReference type="NCBI Taxonomy" id="2082722"/>
    <lineage>
        <taxon>Bacteria</taxon>
        <taxon>Pseudomonadati</taxon>
        <taxon>Bacteroidota</taxon>
        <taxon>Sphingobacteriia</taxon>
        <taxon>Sphingobacteriales</taxon>
        <taxon>Sphingobacteriaceae</taxon>
        <taxon>Sphingobacterium</taxon>
    </lineage>
</organism>
<dbReference type="PROSITE" id="PS51257">
    <property type="entry name" value="PROKAR_LIPOPROTEIN"/>
    <property type="match status" value="1"/>
</dbReference>
<dbReference type="EMBL" id="PSKQ01000027">
    <property type="protein sequence ID" value="MBE8723256.1"/>
    <property type="molecule type" value="Genomic_DNA"/>
</dbReference>
<feature type="signal peptide" evidence="1">
    <location>
        <begin position="1"/>
        <end position="24"/>
    </location>
</feature>
<evidence type="ECO:0000313" key="3">
    <source>
        <dbReference type="Proteomes" id="UP000618319"/>
    </source>
</evidence>